<dbReference type="Gene3D" id="3.30.420.40">
    <property type="match status" value="2"/>
</dbReference>
<comment type="caution">
    <text evidence="3">The sequence shown here is derived from an EMBL/GenBank/DDBJ whole genome shotgun (WGS) entry which is preliminary data.</text>
</comment>
<dbReference type="AlphaFoldDB" id="A0AAV9WJK8"/>
<dbReference type="CDD" id="cd10170">
    <property type="entry name" value="ASKHA_NBD_HSP70"/>
    <property type="match status" value="1"/>
</dbReference>
<dbReference type="PRINTS" id="PR00301">
    <property type="entry name" value="HEATSHOCK70"/>
</dbReference>
<sequence length="588" mass="64702">MTEDKVRHHIIVGVDYGTTYSGVSIIPSSKAGLNDIIQCDTWTGDGGGTTTALKTPSRIAYSSENGQLRENQWGYGIEPGVRQCAWMKLLLDKNAKASPFDDPDLKSDIDAGLISLPSGKTAEDVTSDYLKELYEHIMQTLRRKMGGVLDLTDIRFWLTKPAIWSDEAESQTLRAAKKAGFGSRPNVKDEICLILEPEAGALASITSLKRNHGAVKLKDSVIICDCGGGTVDLTAYIIEALTPKLSLRESCPPIGGKCGGTSVDRQLLNWMTKRYGEAFLELDEKSRGPGSEFMKGFELNKKKFGTNVPLTALSLQMDHDEDEFYTDPDEGTLVLNDETMKEFFEPVIDKIKALIQKQIDSAKEATGQDVNKVLLVGGFGDSAYLKSRLQTHLQSQKISVHVPHQSSWGAVAKGAVLRGLEAANVDMRKSRRSYGIVLNVDYVEGVHDRSESFTNEFGRVLVPNFMEWAIRKGTEITDKTRVSIPLERIVYIGQGTELRTTLYCCDEDAKTTPERKNEAVKEVGCIISDLSGVDFSSFEKKRTPHGDVVKLKFEILIILGGRQGTVSFQFCVGGKTVGTADIEFAKST</sequence>
<dbReference type="SUPFAM" id="SSF53067">
    <property type="entry name" value="Actin-like ATPase domain"/>
    <property type="match status" value="2"/>
</dbReference>
<dbReference type="PANTHER" id="PTHR14187">
    <property type="entry name" value="ALPHA KINASE/ELONGATION FACTOR 2 KINASE"/>
    <property type="match status" value="1"/>
</dbReference>
<dbReference type="GO" id="GO:0140662">
    <property type="term" value="F:ATP-dependent protein folding chaperone"/>
    <property type="evidence" value="ECO:0007669"/>
    <property type="project" value="InterPro"/>
</dbReference>
<dbReference type="Pfam" id="PF00012">
    <property type="entry name" value="HSP70"/>
    <property type="match status" value="1"/>
</dbReference>
<keyword evidence="4" id="KW-1185">Reference proteome</keyword>
<dbReference type="EMBL" id="JAVHJL010000002">
    <property type="protein sequence ID" value="KAK6509693.1"/>
    <property type="molecule type" value="Genomic_DNA"/>
</dbReference>
<name>A0AAV9WJK8_9PEZI</name>
<organism evidence="3 4">
    <name type="scientific">Arthrobotrys musiformis</name>
    <dbReference type="NCBI Taxonomy" id="47236"/>
    <lineage>
        <taxon>Eukaryota</taxon>
        <taxon>Fungi</taxon>
        <taxon>Dikarya</taxon>
        <taxon>Ascomycota</taxon>
        <taxon>Pezizomycotina</taxon>
        <taxon>Orbiliomycetes</taxon>
        <taxon>Orbiliales</taxon>
        <taxon>Orbiliaceae</taxon>
        <taxon>Arthrobotrys</taxon>
    </lineage>
</organism>
<reference evidence="3 4" key="1">
    <citation type="submission" date="2023-08" db="EMBL/GenBank/DDBJ databases">
        <authorList>
            <person name="Palmer J.M."/>
        </authorList>
    </citation>
    <scope>NUCLEOTIDE SEQUENCE [LARGE SCALE GENOMIC DNA]</scope>
    <source>
        <strain evidence="3 4">TWF481</strain>
    </source>
</reference>
<accession>A0AAV9WJK8</accession>
<proteinExistence type="predicted"/>
<dbReference type="PANTHER" id="PTHR14187:SF81">
    <property type="entry name" value="HSP70 FAMILY PROTEIN (AFU_ORTHOLOGUE AFUA_4G14040)"/>
    <property type="match status" value="1"/>
</dbReference>
<dbReference type="InterPro" id="IPR043129">
    <property type="entry name" value="ATPase_NBD"/>
</dbReference>
<evidence type="ECO:0008006" key="5">
    <source>
        <dbReference type="Google" id="ProtNLM"/>
    </source>
</evidence>
<dbReference type="Proteomes" id="UP001370758">
    <property type="component" value="Unassembled WGS sequence"/>
</dbReference>
<dbReference type="GO" id="GO:0005524">
    <property type="term" value="F:ATP binding"/>
    <property type="evidence" value="ECO:0007669"/>
    <property type="project" value="UniProtKB-KW"/>
</dbReference>
<dbReference type="Gene3D" id="3.90.640.10">
    <property type="entry name" value="Actin, Chain A, domain 4"/>
    <property type="match status" value="1"/>
</dbReference>
<evidence type="ECO:0000313" key="3">
    <source>
        <dbReference type="EMBL" id="KAK6509693.1"/>
    </source>
</evidence>
<gene>
    <name evidence="3" type="ORF">TWF481_004424</name>
</gene>
<dbReference type="InterPro" id="IPR013126">
    <property type="entry name" value="Hsp_70_fam"/>
</dbReference>
<evidence type="ECO:0000256" key="1">
    <source>
        <dbReference type="ARBA" id="ARBA00022741"/>
    </source>
</evidence>
<keyword evidence="2" id="KW-0067">ATP-binding</keyword>
<keyword evidence="1" id="KW-0547">Nucleotide-binding</keyword>
<evidence type="ECO:0000256" key="2">
    <source>
        <dbReference type="ARBA" id="ARBA00022840"/>
    </source>
</evidence>
<protein>
    <recommendedName>
        <fullName evidence="5">Actin-like ATPase domain-containing protein</fullName>
    </recommendedName>
</protein>
<evidence type="ECO:0000313" key="4">
    <source>
        <dbReference type="Proteomes" id="UP001370758"/>
    </source>
</evidence>